<feature type="region of interest" description="Disordered" evidence="4">
    <location>
        <begin position="29"/>
        <end position="52"/>
    </location>
</feature>
<dbReference type="InterPro" id="IPR036354">
    <property type="entry name" value="Prot_inh_pot1_sf"/>
</dbReference>
<evidence type="ECO:0000256" key="3">
    <source>
        <dbReference type="ARBA" id="ARBA00022900"/>
    </source>
</evidence>
<evidence type="ECO:0000313" key="6">
    <source>
        <dbReference type="Proteomes" id="UP000663760"/>
    </source>
</evidence>
<comment type="similarity">
    <text evidence="1">Belongs to the protease inhibitor I13 (potato type I serine protease inhibitor) family.</text>
</comment>
<dbReference type="PROSITE" id="PS00285">
    <property type="entry name" value="POTATO_INHIBITOR"/>
    <property type="match status" value="1"/>
</dbReference>
<keyword evidence="2" id="KW-0646">Protease inhibitor</keyword>
<protein>
    <submittedName>
        <fullName evidence="5">Uncharacterized protein</fullName>
    </submittedName>
</protein>
<feature type="compositionally biased region" description="Low complexity" evidence="4">
    <location>
        <begin position="38"/>
        <end position="52"/>
    </location>
</feature>
<dbReference type="GO" id="GO:0009611">
    <property type="term" value="P:response to wounding"/>
    <property type="evidence" value="ECO:0007669"/>
    <property type="project" value="InterPro"/>
</dbReference>
<keyword evidence="3" id="KW-0722">Serine protease inhibitor</keyword>
<dbReference type="Gene3D" id="3.30.10.10">
    <property type="entry name" value="Trypsin Inhibitor V, subunit A"/>
    <property type="match status" value="1"/>
</dbReference>
<name>A0A7I8KD89_SPIIN</name>
<evidence type="ECO:0000313" key="5">
    <source>
        <dbReference type="EMBL" id="CAA7395236.1"/>
    </source>
</evidence>
<sequence>MNTLTPPPPIPHLPWCCIRKAEDNGGRRYRVHRYETIPSSPSSPSPTSSSSVVPRANFNTFKFHCGCEGKSSWPELVGDPGTVAVRTIKRQNRLVKPIIVEEGKHVIENFLCSRVWVWVNKRGIVTRIPRIG</sequence>
<dbReference type="InterPro" id="IPR000864">
    <property type="entry name" value="Prot_inh_pot1"/>
</dbReference>
<reference evidence="5" key="1">
    <citation type="submission" date="2020-02" db="EMBL/GenBank/DDBJ databases">
        <authorList>
            <person name="Scholz U."/>
            <person name="Mascher M."/>
            <person name="Fiebig A."/>
        </authorList>
    </citation>
    <scope>NUCLEOTIDE SEQUENCE</scope>
</reference>
<dbReference type="EMBL" id="LR746267">
    <property type="protein sequence ID" value="CAA7395236.1"/>
    <property type="molecule type" value="Genomic_DNA"/>
</dbReference>
<dbReference type="Pfam" id="PF00280">
    <property type="entry name" value="potato_inhibit"/>
    <property type="match status" value="1"/>
</dbReference>
<dbReference type="PANTHER" id="PTHR33091">
    <property type="entry name" value="PROTEIN, PUTATIVE, EXPRESSED-RELATED"/>
    <property type="match status" value="1"/>
</dbReference>
<dbReference type="GO" id="GO:0004867">
    <property type="term" value="F:serine-type endopeptidase inhibitor activity"/>
    <property type="evidence" value="ECO:0007669"/>
    <property type="project" value="UniProtKB-KW"/>
</dbReference>
<dbReference type="Proteomes" id="UP000663760">
    <property type="component" value="Chromosome 4"/>
</dbReference>
<gene>
    <name evidence="5" type="ORF">SI8410_04005897</name>
</gene>
<evidence type="ECO:0000256" key="2">
    <source>
        <dbReference type="ARBA" id="ARBA00022690"/>
    </source>
</evidence>
<dbReference type="PANTHER" id="PTHR33091:SF94">
    <property type="entry name" value="PROTEASE INHIBITOR PROTEIN"/>
    <property type="match status" value="1"/>
</dbReference>
<dbReference type="AlphaFoldDB" id="A0A7I8KD89"/>
<evidence type="ECO:0000256" key="4">
    <source>
        <dbReference type="SAM" id="MobiDB-lite"/>
    </source>
</evidence>
<evidence type="ECO:0000256" key="1">
    <source>
        <dbReference type="ARBA" id="ARBA00008210"/>
    </source>
</evidence>
<accession>A0A7I8KD89</accession>
<dbReference type="SUPFAM" id="SSF54654">
    <property type="entry name" value="CI-2 family of serine protease inhibitors"/>
    <property type="match status" value="1"/>
</dbReference>
<organism evidence="5 6">
    <name type="scientific">Spirodela intermedia</name>
    <name type="common">Intermediate duckweed</name>
    <dbReference type="NCBI Taxonomy" id="51605"/>
    <lineage>
        <taxon>Eukaryota</taxon>
        <taxon>Viridiplantae</taxon>
        <taxon>Streptophyta</taxon>
        <taxon>Embryophyta</taxon>
        <taxon>Tracheophyta</taxon>
        <taxon>Spermatophyta</taxon>
        <taxon>Magnoliopsida</taxon>
        <taxon>Liliopsida</taxon>
        <taxon>Araceae</taxon>
        <taxon>Lemnoideae</taxon>
        <taxon>Spirodela</taxon>
    </lineage>
</organism>
<proteinExistence type="inferred from homology"/>
<keyword evidence="6" id="KW-1185">Reference proteome</keyword>
<dbReference type="OrthoDB" id="10013825at2759"/>